<comment type="caution">
    <text evidence="5">The sequence shown here is derived from an EMBL/GenBank/DDBJ whole genome shotgun (WGS) entry which is preliminary data.</text>
</comment>
<dbReference type="EMBL" id="JAPZBT010000003">
    <property type="protein sequence ID" value="KAJ5365954.1"/>
    <property type="molecule type" value="Genomic_DNA"/>
</dbReference>
<evidence type="ECO:0000259" key="4">
    <source>
        <dbReference type="Pfam" id="PF03328"/>
    </source>
</evidence>
<dbReference type="RefSeq" id="XP_056577420.1">
    <property type="nucleotide sequence ID" value="XM_056726569.1"/>
</dbReference>
<dbReference type="GO" id="GO:0005737">
    <property type="term" value="C:cytoplasm"/>
    <property type="evidence" value="ECO:0007669"/>
    <property type="project" value="TreeGrafter"/>
</dbReference>
<dbReference type="Proteomes" id="UP001147752">
    <property type="component" value="Unassembled WGS sequence"/>
</dbReference>
<dbReference type="InterPro" id="IPR015813">
    <property type="entry name" value="Pyrv/PenolPyrv_kinase-like_dom"/>
</dbReference>
<evidence type="ECO:0000256" key="3">
    <source>
        <dbReference type="ARBA" id="ARBA00023239"/>
    </source>
</evidence>
<comment type="similarity">
    <text evidence="1">Belongs to the HpcH/HpaI aldolase family.</text>
</comment>
<dbReference type="InterPro" id="IPR050251">
    <property type="entry name" value="HpcH-HpaI_aldolase"/>
</dbReference>
<reference evidence="5" key="2">
    <citation type="journal article" date="2023" name="IMA Fungus">
        <title>Comparative genomic study of the Penicillium genus elucidates a diverse pangenome and 15 lateral gene transfer events.</title>
        <authorList>
            <person name="Petersen C."/>
            <person name="Sorensen T."/>
            <person name="Nielsen M.R."/>
            <person name="Sondergaard T.E."/>
            <person name="Sorensen J.L."/>
            <person name="Fitzpatrick D.A."/>
            <person name="Frisvad J.C."/>
            <person name="Nielsen K.L."/>
        </authorList>
    </citation>
    <scope>NUCLEOTIDE SEQUENCE</scope>
    <source>
        <strain evidence="5">IBT 3081</strain>
    </source>
</reference>
<protein>
    <recommendedName>
        <fullName evidence="4">HpcH/HpaI aldolase/citrate lyase domain-containing protein</fullName>
    </recommendedName>
</protein>
<evidence type="ECO:0000256" key="1">
    <source>
        <dbReference type="ARBA" id="ARBA00005568"/>
    </source>
</evidence>
<keyword evidence="6" id="KW-1185">Reference proteome</keyword>
<dbReference type="InterPro" id="IPR005000">
    <property type="entry name" value="Aldolase/citrate-lyase_domain"/>
</dbReference>
<dbReference type="GO" id="GO:0046872">
    <property type="term" value="F:metal ion binding"/>
    <property type="evidence" value="ECO:0007669"/>
    <property type="project" value="UniProtKB-KW"/>
</dbReference>
<organism evidence="5 6">
    <name type="scientific">Penicillium concentricum</name>
    <dbReference type="NCBI Taxonomy" id="293559"/>
    <lineage>
        <taxon>Eukaryota</taxon>
        <taxon>Fungi</taxon>
        <taxon>Dikarya</taxon>
        <taxon>Ascomycota</taxon>
        <taxon>Pezizomycotina</taxon>
        <taxon>Eurotiomycetes</taxon>
        <taxon>Eurotiomycetidae</taxon>
        <taxon>Eurotiales</taxon>
        <taxon>Aspergillaceae</taxon>
        <taxon>Penicillium</taxon>
    </lineage>
</organism>
<dbReference type="GeneID" id="81465752"/>
<accession>A0A9W9RVD0</accession>
<name>A0A9W9RVD0_9EURO</name>
<dbReference type="OrthoDB" id="1621678at2759"/>
<keyword evidence="3" id="KW-0456">Lyase</keyword>
<evidence type="ECO:0000313" key="6">
    <source>
        <dbReference type="Proteomes" id="UP001147752"/>
    </source>
</evidence>
<dbReference type="PANTHER" id="PTHR30502">
    <property type="entry name" value="2-KETO-3-DEOXY-L-RHAMNONATE ALDOLASE"/>
    <property type="match status" value="1"/>
</dbReference>
<evidence type="ECO:0000256" key="2">
    <source>
        <dbReference type="ARBA" id="ARBA00022723"/>
    </source>
</evidence>
<proteinExistence type="inferred from homology"/>
<dbReference type="AlphaFoldDB" id="A0A9W9RVD0"/>
<sequence length="289" mass="31369">MSSVTLRSALETTPVAYGFWLTLPSAPVAKTILRRSPEFTEGGFSWVLVDAEHGLINDTHYYELTNAVGHEGASPIIRVPWPEEWMIKRALDAGAHGIMTPMCHSAEDAAKVVSYCKYPPVGVRGYGPMFTPHSFPGVKPSEYDEKTHGEVLVIVQIESRPGVENVEEIANVDGLDVLFIGEIGYFCIGFVGFANGLFVGPFDLAKQMRVTRGGEEHEAAIQRVLDAARSAGKKAAIFCSDGDDALRRTQQGFDMVSITTDVAVIGDGMLNQLEKAKGSSNVQGKRDGY</sequence>
<reference evidence="5" key="1">
    <citation type="submission" date="2022-12" db="EMBL/GenBank/DDBJ databases">
        <authorList>
            <person name="Petersen C."/>
        </authorList>
    </citation>
    <scope>NUCLEOTIDE SEQUENCE</scope>
    <source>
        <strain evidence="5">IBT 3081</strain>
    </source>
</reference>
<dbReference type="Gene3D" id="3.20.20.60">
    <property type="entry name" value="Phosphoenolpyruvate-binding domains"/>
    <property type="match status" value="2"/>
</dbReference>
<keyword evidence="2" id="KW-0479">Metal-binding</keyword>
<dbReference type="PANTHER" id="PTHR30502:SF0">
    <property type="entry name" value="PHOSPHOENOLPYRUVATE CARBOXYLASE FAMILY PROTEIN"/>
    <property type="match status" value="1"/>
</dbReference>
<evidence type="ECO:0000313" key="5">
    <source>
        <dbReference type="EMBL" id="KAJ5365954.1"/>
    </source>
</evidence>
<gene>
    <name evidence="5" type="ORF">N7517_008840</name>
</gene>
<feature type="domain" description="HpcH/HpaI aldolase/citrate lyase" evidence="4">
    <location>
        <begin position="43"/>
        <end position="182"/>
    </location>
</feature>
<dbReference type="Pfam" id="PF03328">
    <property type="entry name" value="HpcH_HpaI"/>
    <property type="match status" value="1"/>
</dbReference>
<dbReference type="SUPFAM" id="SSF51621">
    <property type="entry name" value="Phosphoenolpyruvate/pyruvate domain"/>
    <property type="match status" value="2"/>
</dbReference>
<dbReference type="GO" id="GO:0016832">
    <property type="term" value="F:aldehyde-lyase activity"/>
    <property type="evidence" value="ECO:0007669"/>
    <property type="project" value="TreeGrafter"/>
</dbReference>
<dbReference type="InterPro" id="IPR040442">
    <property type="entry name" value="Pyrv_kinase-like_dom_sf"/>
</dbReference>